<name>A0A1Y2LQL3_EPING</name>
<dbReference type="GO" id="GO:0000466">
    <property type="term" value="P:maturation of 5.8S rRNA from tricistronic rRNA transcript (SSU-rRNA, 5.8S rRNA, LSU-rRNA)"/>
    <property type="evidence" value="ECO:0007669"/>
    <property type="project" value="TreeGrafter"/>
</dbReference>
<accession>A0A1Y2LQL3</accession>
<protein>
    <recommendedName>
        <fullName evidence="2">RNase MRP protein 1 RNA binding domain-containing protein</fullName>
    </recommendedName>
</protein>
<dbReference type="GO" id="GO:0000172">
    <property type="term" value="C:ribonuclease MRP complex"/>
    <property type="evidence" value="ECO:0007669"/>
    <property type="project" value="InterPro"/>
</dbReference>
<dbReference type="InterPro" id="IPR047204">
    <property type="entry name" value="RMP1_RBD"/>
</dbReference>
<dbReference type="EMBL" id="KZ107854">
    <property type="protein sequence ID" value="OSS45487.1"/>
    <property type="molecule type" value="Genomic_DNA"/>
</dbReference>
<evidence type="ECO:0000256" key="1">
    <source>
        <dbReference type="SAM" id="MobiDB-lite"/>
    </source>
</evidence>
<keyword evidence="4" id="KW-1185">Reference proteome</keyword>
<evidence type="ECO:0000313" key="4">
    <source>
        <dbReference type="Proteomes" id="UP000193240"/>
    </source>
</evidence>
<dbReference type="PANTHER" id="PTHR37792:SF1">
    <property type="entry name" value="RIBONUCLEASE MRP PROTEIN SUBUNIT RMP1"/>
    <property type="match status" value="1"/>
</dbReference>
<dbReference type="InParanoid" id="A0A1Y2LQL3"/>
<dbReference type="CDD" id="cd22573">
    <property type="entry name" value="RMP1_RBD"/>
    <property type="match status" value="1"/>
</dbReference>
<dbReference type="GO" id="GO:0000294">
    <property type="term" value="P:nuclear-transcribed mRNA catabolic process, RNase MRP-dependent"/>
    <property type="evidence" value="ECO:0007669"/>
    <property type="project" value="TreeGrafter"/>
</dbReference>
<evidence type="ECO:0000313" key="3">
    <source>
        <dbReference type="EMBL" id="OSS45487.1"/>
    </source>
</evidence>
<feature type="region of interest" description="Disordered" evidence="1">
    <location>
        <begin position="1"/>
        <end position="35"/>
    </location>
</feature>
<dbReference type="GO" id="GO:0042134">
    <property type="term" value="F:rRNA primary transcript binding"/>
    <property type="evidence" value="ECO:0007669"/>
    <property type="project" value="InterPro"/>
</dbReference>
<evidence type="ECO:0000259" key="2">
    <source>
        <dbReference type="Pfam" id="PF20945"/>
    </source>
</evidence>
<dbReference type="Proteomes" id="UP000193240">
    <property type="component" value="Unassembled WGS sequence"/>
</dbReference>
<gene>
    <name evidence="3" type="ORF">B5807_10136</name>
</gene>
<dbReference type="STRING" id="105696.A0A1Y2LQL3"/>
<organism evidence="3 4">
    <name type="scientific">Epicoccum nigrum</name>
    <name type="common">Soil fungus</name>
    <name type="synonym">Epicoccum purpurascens</name>
    <dbReference type="NCBI Taxonomy" id="105696"/>
    <lineage>
        <taxon>Eukaryota</taxon>
        <taxon>Fungi</taxon>
        <taxon>Dikarya</taxon>
        <taxon>Ascomycota</taxon>
        <taxon>Pezizomycotina</taxon>
        <taxon>Dothideomycetes</taxon>
        <taxon>Pleosporomycetidae</taxon>
        <taxon>Pleosporales</taxon>
        <taxon>Pleosporineae</taxon>
        <taxon>Didymellaceae</taxon>
        <taxon>Epicoccum</taxon>
    </lineage>
</organism>
<proteinExistence type="predicted"/>
<feature type="domain" description="RNase MRP protein 1 RNA binding" evidence="2">
    <location>
        <begin position="53"/>
        <end position="148"/>
    </location>
</feature>
<dbReference type="OMA" id="WYYQFSQ"/>
<dbReference type="InterPro" id="IPR047205">
    <property type="entry name" value="RMP1"/>
</dbReference>
<dbReference type="Pfam" id="PF20945">
    <property type="entry name" value="RMP1"/>
    <property type="match status" value="1"/>
</dbReference>
<dbReference type="PANTHER" id="PTHR37792">
    <property type="entry name" value="RIBONUCLEASE MRP PROTEIN SUBUNIT RMP1"/>
    <property type="match status" value="1"/>
</dbReference>
<sequence length="208" mass="22729">MAPITTKSTKAVTKSTNATSASSASTSTSTSTATPLLNLPANDKAQLLDVYALLDTLFTRNRNQHRRSVWWKSLLQFRKQLALLINEVEGSTGGKGKRERERAARVEARIGYWREEGVVGVWYCQFSQLVAVGSFAMLGLVLMACVARVCRITGITSAYEEVASREAREVMEKSDQLSLESEFGGILDGAEDGTGMGWDEGVVIARED</sequence>
<reference evidence="3 4" key="1">
    <citation type="journal article" date="2017" name="Genome Announc.">
        <title>Genome sequence of the saprophytic ascomycete Epicoccum nigrum ICMP 19927 strain isolated from New Zealand.</title>
        <authorList>
            <person name="Fokin M."/>
            <person name="Fleetwood D."/>
            <person name="Weir B.S."/>
            <person name="Villas-Boas S.G."/>
        </authorList>
    </citation>
    <scope>NUCLEOTIDE SEQUENCE [LARGE SCALE GENOMIC DNA]</scope>
    <source>
        <strain evidence="3 4">ICMP 19927</strain>
    </source>
</reference>
<dbReference type="AlphaFoldDB" id="A0A1Y2LQL3"/>
<feature type="compositionally biased region" description="Low complexity" evidence="1">
    <location>
        <begin position="1"/>
        <end position="34"/>
    </location>
</feature>